<name>A0A1M7ANR9_9FLAO</name>
<evidence type="ECO:0000313" key="1">
    <source>
        <dbReference type="EMBL" id="SHL44305.1"/>
    </source>
</evidence>
<dbReference type="STRING" id="29534.SAMN05444366_0748"/>
<keyword evidence="2" id="KW-1185">Reference proteome</keyword>
<dbReference type="EMBL" id="FRBY01000001">
    <property type="protein sequence ID" value="SHL44305.1"/>
    <property type="molecule type" value="Genomic_DNA"/>
</dbReference>
<sequence length="50" mass="5846">MDYEKRYVEYGGSPNLRFFLGKKIDQSTIIGSLFSKIIHVKFLLKQAMSF</sequence>
<evidence type="ECO:0000313" key="2">
    <source>
        <dbReference type="Proteomes" id="UP000184121"/>
    </source>
</evidence>
<dbReference type="AlphaFoldDB" id="A0A1M7ANR9"/>
<organism evidence="1 2">
    <name type="scientific">Flavobacterium saccharophilum</name>
    <dbReference type="NCBI Taxonomy" id="29534"/>
    <lineage>
        <taxon>Bacteria</taxon>
        <taxon>Pseudomonadati</taxon>
        <taxon>Bacteroidota</taxon>
        <taxon>Flavobacteriia</taxon>
        <taxon>Flavobacteriales</taxon>
        <taxon>Flavobacteriaceae</taxon>
        <taxon>Flavobacterium</taxon>
    </lineage>
</organism>
<dbReference type="Proteomes" id="UP000184121">
    <property type="component" value="Unassembled WGS sequence"/>
</dbReference>
<proteinExistence type="predicted"/>
<protein>
    <submittedName>
        <fullName evidence="1">Uncharacterized protein</fullName>
    </submittedName>
</protein>
<gene>
    <name evidence="1" type="ORF">SAMN05444366_0748</name>
</gene>
<accession>A0A1M7ANR9</accession>
<reference evidence="2" key="1">
    <citation type="submission" date="2016-11" db="EMBL/GenBank/DDBJ databases">
        <authorList>
            <person name="Varghese N."/>
            <person name="Submissions S."/>
        </authorList>
    </citation>
    <scope>NUCLEOTIDE SEQUENCE [LARGE SCALE GENOMIC DNA]</scope>
    <source>
        <strain evidence="2">DSM 1811</strain>
    </source>
</reference>